<evidence type="ECO:0000259" key="1">
    <source>
        <dbReference type="Pfam" id="PF24750"/>
    </source>
</evidence>
<reference evidence="3" key="1">
    <citation type="journal article" date="2019" name="Nat. Commun.">
        <title>The genome of broomcorn millet.</title>
        <authorList>
            <person name="Zou C."/>
            <person name="Miki D."/>
            <person name="Li D."/>
            <person name="Tang Q."/>
            <person name="Xiao L."/>
            <person name="Rajput S."/>
            <person name="Deng P."/>
            <person name="Jia W."/>
            <person name="Huang R."/>
            <person name="Zhang M."/>
            <person name="Sun Y."/>
            <person name="Hu J."/>
            <person name="Fu X."/>
            <person name="Schnable P.S."/>
            <person name="Li F."/>
            <person name="Zhang H."/>
            <person name="Feng B."/>
            <person name="Zhu X."/>
            <person name="Liu R."/>
            <person name="Schnable J.C."/>
            <person name="Zhu J.-K."/>
            <person name="Zhang H."/>
        </authorList>
    </citation>
    <scope>NUCLEOTIDE SEQUENCE [LARGE SCALE GENOMIC DNA]</scope>
</reference>
<gene>
    <name evidence="2" type="ORF">C2845_PM03G22000</name>
</gene>
<protein>
    <recommendedName>
        <fullName evidence="1">F-box protein At3g26010-like beta-propeller domain-containing protein</fullName>
    </recommendedName>
</protein>
<feature type="domain" description="F-box protein At3g26010-like beta-propeller" evidence="1">
    <location>
        <begin position="36"/>
        <end position="249"/>
    </location>
</feature>
<dbReference type="Proteomes" id="UP000275267">
    <property type="component" value="Unassembled WGS sequence"/>
</dbReference>
<proteinExistence type="predicted"/>
<evidence type="ECO:0000313" key="3">
    <source>
        <dbReference type="Proteomes" id="UP000275267"/>
    </source>
</evidence>
<dbReference type="STRING" id="4540.A0A3L6TBE7"/>
<dbReference type="Pfam" id="PF24750">
    <property type="entry name" value="b-prop_At3g26010-like"/>
    <property type="match status" value="1"/>
</dbReference>
<dbReference type="OrthoDB" id="626202at2759"/>
<organism evidence="2 3">
    <name type="scientific">Panicum miliaceum</name>
    <name type="common">Proso millet</name>
    <name type="synonym">Broomcorn millet</name>
    <dbReference type="NCBI Taxonomy" id="4540"/>
    <lineage>
        <taxon>Eukaryota</taxon>
        <taxon>Viridiplantae</taxon>
        <taxon>Streptophyta</taxon>
        <taxon>Embryophyta</taxon>
        <taxon>Tracheophyta</taxon>
        <taxon>Spermatophyta</taxon>
        <taxon>Magnoliopsida</taxon>
        <taxon>Liliopsida</taxon>
        <taxon>Poales</taxon>
        <taxon>Poaceae</taxon>
        <taxon>PACMAD clade</taxon>
        <taxon>Panicoideae</taxon>
        <taxon>Panicodae</taxon>
        <taxon>Paniceae</taxon>
        <taxon>Panicinae</taxon>
        <taxon>Panicum</taxon>
        <taxon>Panicum sect. Panicum</taxon>
    </lineage>
</organism>
<comment type="caution">
    <text evidence="2">The sequence shown here is derived from an EMBL/GenBank/DDBJ whole genome shotgun (WGS) entry which is preliminary data.</text>
</comment>
<dbReference type="PANTHER" id="PTHR35546:SF106">
    <property type="entry name" value="DUF1618 DOMAIN-CONTAINING PROTEIN"/>
    <property type="match status" value="1"/>
</dbReference>
<keyword evidence="3" id="KW-1185">Reference proteome</keyword>
<name>A0A3L6TBE7_PANMI</name>
<dbReference type="InterPro" id="IPR055290">
    <property type="entry name" value="At3g26010-like"/>
</dbReference>
<accession>A0A3L6TBE7</accession>
<dbReference type="PANTHER" id="PTHR35546">
    <property type="entry name" value="F-BOX PROTEIN INTERACTION DOMAIN PROTEIN-RELATED"/>
    <property type="match status" value="1"/>
</dbReference>
<dbReference type="EMBL" id="PQIB02000002">
    <property type="protein sequence ID" value="RLN34156.1"/>
    <property type="molecule type" value="Genomic_DNA"/>
</dbReference>
<evidence type="ECO:0000313" key="2">
    <source>
        <dbReference type="EMBL" id="RLN34156.1"/>
    </source>
</evidence>
<sequence length="261" mass="29628">MPRPNYGHFINLSGESVPVPLLDPSFAFMKEQLDVEAIALLDSCNGLLLFGRGWGSDTHDSRGYIVCNPVTEQWVAVPTSGWTPSPPEEIDAHTFLHFHPSVSSHFCLVQFWCWQGGIVESVEGVRIYSSQTGLWSDTPSKWRHWEQEGGCTQSGYFGAIENPSYGGAFVNGMLHFIFHKFRREEFEIIAVDGEGKRCRVIRWPGKHRFGYAAFIGQSQGRLHCISGLRKQNVEVNDFQLKGLSIWVLEDYDAEEWVLKQM</sequence>
<dbReference type="AlphaFoldDB" id="A0A3L6TBE7"/>
<dbReference type="InterPro" id="IPR056592">
    <property type="entry name" value="Beta-prop_At3g26010-like"/>
</dbReference>